<reference evidence="2" key="2">
    <citation type="submission" date="2017-12" db="EMBL/GenBank/DDBJ databases">
        <title>Genome sequence of the Bar-tailed Godwit (Limosa lapponica baueri).</title>
        <authorList>
            <person name="Lima N.C.B."/>
            <person name="Parody-Merino A.M."/>
            <person name="Battley P.F."/>
            <person name="Fidler A.E."/>
            <person name="Prosdocimi F."/>
        </authorList>
    </citation>
    <scope>NUCLEOTIDE SEQUENCE [LARGE SCALE GENOMIC DNA]</scope>
</reference>
<dbReference type="Proteomes" id="UP000233556">
    <property type="component" value="Unassembled WGS sequence"/>
</dbReference>
<evidence type="ECO:0000313" key="1">
    <source>
        <dbReference type="EMBL" id="PKU49005.1"/>
    </source>
</evidence>
<name>A0A2I0USH3_LIMLA</name>
<proteinExistence type="predicted"/>
<gene>
    <name evidence="1" type="ORF">llap_658</name>
</gene>
<dbReference type="AlphaFoldDB" id="A0A2I0USH3"/>
<accession>A0A2I0USH3</accession>
<reference evidence="2" key="1">
    <citation type="submission" date="2017-11" db="EMBL/GenBank/DDBJ databases">
        <authorList>
            <person name="Lima N.C."/>
            <person name="Parody-Merino A.M."/>
            <person name="Battley P.F."/>
            <person name="Fidler A.E."/>
            <person name="Prosdocimi F."/>
        </authorList>
    </citation>
    <scope>NUCLEOTIDE SEQUENCE [LARGE SCALE GENOMIC DNA]</scope>
</reference>
<organism evidence="1 2">
    <name type="scientific">Limosa lapponica baueri</name>
    <dbReference type="NCBI Taxonomy" id="1758121"/>
    <lineage>
        <taxon>Eukaryota</taxon>
        <taxon>Metazoa</taxon>
        <taxon>Chordata</taxon>
        <taxon>Craniata</taxon>
        <taxon>Vertebrata</taxon>
        <taxon>Euteleostomi</taxon>
        <taxon>Archelosauria</taxon>
        <taxon>Archosauria</taxon>
        <taxon>Dinosauria</taxon>
        <taxon>Saurischia</taxon>
        <taxon>Theropoda</taxon>
        <taxon>Coelurosauria</taxon>
        <taxon>Aves</taxon>
        <taxon>Neognathae</taxon>
        <taxon>Neoaves</taxon>
        <taxon>Charadriiformes</taxon>
        <taxon>Scolopacidae</taxon>
        <taxon>Limosa</taxon>
    </lineage>
</organism>
<dbReference type="EMBL" id="KZ505643">
    <property type="protein sequence ID" value="PKU49005.1"/>
    <property type="molecule type" value="Genomic_DNA"/>
</dbReference>
<keyword evidence="2" id="KW-1185">Reference proteome</keyword>
<evidence type="ECO:0000313" key="2">
    <source>
        <dbReference type="Proteomes" id="UP000233556"/>
    </source>
</evidence>
<sequence>MRVLCNVTIDVTKQRAKTVNIRHGVKEESVVGTSELSGNQETIFMAMLVSLEMKNEEESDEGNLSD</sequence>
<protein>
    <submittedName>
        <fullName evidence="1">Uncharacterized protein</fullName>
    </submittedName>
</protein>